<gene>
    <name evidence="2" type="ORF">NDU88_004547</name>
</gene>
<organism evidence="2 3">
    <name type="scientific">Pleurodeles waltl</name>
    <name type="common">Iberian ribbed newt</name>
    <dbReference type="NCBI Taxonomy" id="8319"/>
    <lineage>
        <taxon>Eukaryota</taxon>
        <taxon>Metazoa</taxon>
        <taxon>Chordata</taxon>
        <taxon>Craniata</taxon>
        <taxon>Vertebrata</taxon>
        <taxon>Euteleostomi</taxon>
        <taxon>Amphibia</taxon>
        <taxon>Batrachia</taxon>
        <taxon>Caudata</taxon>
        <taxon>Salamandroidea</taxon>
        <taxon>Salamandridae</taxon>
        <taxon>Pleurodelinae</taxon>
        <taxon>Pleurodeles</taxon>
    </lineage>
</organism>
<evidence type="ECO:0000313" key="3">
    <source>
        <dbReference type="Proteomes" id="UP001066276"/>
    </source>
</evidence>
<evidence type="ECO:0000313" key="2">
    <source>
        <dbReference type="EMBL" id="KAJ1084399.1"/>
    </source>
</evidence>
<reference evidence="2" key="1">
    <citation type="journal article" date="2022" name="bioRxiv">
        <title>Sequencing and chromosome-scale assembly of the giantPleurodeles waltlgenome.</title>
        <authorList>
            <person name="Brown T."/>
            <person name="Elewa A."/>
            <person name="Iarovenko S."/>
            <person name="Subramanian E."/>
            <person name="Araus A.J."/>
            <person name="Petzold A."/>
            <person name="Susuki M."/>
            <person name="Suzuki K.-i.T."/>
            <person name="Hayashi T."/>
            <person name="Toyoda A."/>
            <person name="Oliveira C."/>
            <person name="Osipova E."/>
            <person name="Leigh N.D."/>
            <person name="Simon A."/>
            <person name="Yun M.H."/>
        </authorList>
    </citation>
    <scope>NUCLEOTIDE SEQUENCE</scope>
    <source>
        <strain evidence="2">20211129_DDA</strain>
        <tissue evidence="2">Liver</tissue>
    </source>
</reference>
<dbReference type="EMBL" id="JANPWB010000016">
    <property type="protein sequence ID" value="KAJ1084399.1"/>
    <property type="molecule type" value="Genomic_DNA"/>
</dbReference>
<feature type="region of interest" description="Disordered" evidence="1">
    <location>
        <begin position="1"/>
        <end position="68"/>
    </location>
</feature>
<comment type="caution">
    <text evidence="2">The sequence shown here is derived from an EMBL/GenBank/DDBJ whole genome shotgun (WGS) entry which is preliminary data.</text>
</comment>
<protein>
    <submittedName>
        <fullName evidence="2">Uncharacterized protein</fullName>
    </submittedName>
</protein>
<evidence type="ECO:0000256" key="1">
    <source>
        <dbReference type="SAM" id="MobiDB-lite"/>
    </source>
</evidence>
<feature type="compositionally biased region" description="Basic and acidic residues" evidence="1">
    <location>
        <begin position="25"/>
        <end position="40"/>
    </location>
</feature>
<proteinExistence type="predicted"/>
<keyword evidence="3" id="KW-1185">Reference proteome</keyword>
<accession>A0AAV7L0M4</accession>
<name>A0AAV7L0M4_PLEWA</name>
<dbReference type="Proteomes" id="UP001066276">
    <property type="component" value="Chromosome 12"/>
</dbReference>
<dbReference type="AlphaFoldDB" id="A0AAV7L0M4"/>
<sequence length="68" mass="7599">MARRGLAAKTAAPATSQGIHRRERKGWEAQKFVEESRSELPEEFATLKWADSTSKSSGSSEKEEKHPL</sequence>